<accession>A0A8C5PJA7</accession>
<protein>
    <recommendedName>
        <fullName evidence="2">Paraneoplastic antigen Ma-like C-terminal domain-containing protein</fullName>
    </recommendedName>
</protein>
<evidence type="ECO:0000259" key="2">
    <source>
        <dbReference type="Pfam" id="PF14893"/>
    </source>
</evidence>
<evidence type="ECO:0000256" key="1">
    <source>
        <dbReference type="SAM" id="MobiDB-lite"/>
    </source>
</evidence>
<dbReference type="Proteomes" id="UP000694569">
    <property type="component" value="Unplaced"/>
</dbReference>
<dbReference type="PANTHER" id="PTHR23095:SF50">
    <property type="entry name" value="PARANEOPLASTIC ANTIGEN MA2-LIKE"/>
    <property type="match status" value="1"/>
</dbReference>
<dbReference type="InterPro" id="IPR026523">
    <property type="entry name" value="PNMA"/>
</dbReference>
<feature type="region of interest" description="Disordered" evidence="1">
    <location>
        <begin position="326"/>
        <end position="348"/>
    </location>
</feature>
<dbReference type="InterPro" id="IPR048270">
    <property type="entry name" value="PNMA_C"/>
</dbReference>
<dbReference type="PANTHER" id="PTHR23095">
    <property type="entry name" value="PARANEOPLASTIC ANTIGEN"/>
    <property type="match status" value="1"/>
</dbReference>
<evidence type="ECO:0000313" key="3">
    <source>
        <dbReference type="Ensembl" id="ENSLLEP00000023578.1"/>
    </source>
</evidence>
<dbReference type="GeneTree" id="ENSGT01030000234522"/>
<dbReference type="OrthoDB" id="115435at2759"/>
<proteinExistence type="predicted"/>
<dbReference type="Ensembl" id="ENSLLET00000024475.1">
    <property type="protein sequence ID" value="ENSLLEP00000023578.1"/>
    <property type="gene ID" value="ENSLLEG00000014984.1"/>
</dbReference>
<sequence>MDPDTVAEWCGEHSSQSECCIVMDIPADTWAEDQIRQAMATLAPDHRGLILDIEKNPDTSHMYVLLEWRKGVPPCFQGTSVKLAEEVEVQLIKPSTPRGESASVSTPSPLAMIGPEFIVAIGDLLVKCQKTSPPHTNFGYRRLRNFTGNVPTPAGEETFEEWVEQAMQALDEWDVPEAQKKQRITESLKGPVSEAVRNLKLSRKDCTALDYLNVLEEVFGRTEKAAELVYQYEHTYQRRGERMTEYMRRLDKILHQILLKKGAESAEVDKIRIKQILRGSQPLDPVMMQLRSRAGNQELKYLELIRVVREEEALLEEKSFRRGERAYAQPVRHNDGLQPESDSLDTYGSDEDEQEHLVVFKSTERAAKESNLPERGELSKTVKEVQEAQVELQQAHAELCRVLMKVTEMQAEMQKFLTGMQTTGAAVASGPNSLTKSQQTRVVEESERDSEEESLCLDWIRSPEPEEITSVPERWESNLRPEAPEFLLEVPETVDIPEPLEFQLEVPEDVGISVVPEAYSGDYSSMPSLEGSYSEETSAPVIERRIEPTPIVLPPEEELIEPEPKCSVRPPQRLTYDSPGHSTEEAITTVRRLPEVSAMLAEVAQNMSQLEEVFLTHCLYAAEPVHVV</sequence>
<dbReference type="AlphaFoldDB" id="A0A8C5PJA7"/>
<organism evidence="3 4">
    <name type="scientific">Leptobrachium leishanense</name>
    <name type="common">Leishan spiny toad</name>
    <dbReference type="NCBI Taxonomy" id="445787"/>
    <lineage>
        <taxon>Eukaryota</taxon>
        <taxon>Metazoa</taxon>
        <taxon>Chordata</taxon>
        <taxon>Craniata</taxon>
        <taxon>Vertebrata</taxon>
        <taxon>Euteleostomi</taxon>
        <taxon>Amphibia</taxon>
        <taxon>Batrachia</taxon>
        <taxon>Anura</taxon>
        <taxon>Pelobatoidea</taxon>
        <taxon>Megophryidae</taxon>
        <taxon>Leptobrachium</taxon>
    </lineage>
</organism>
<feature type="compositionally biased region" description="Polar residues" evidence="1">
    <location>
        <begin position="426"/>
        <end position="441"/>
    </location>
</feature>
<evidence type="ECO:0000313" key="4">
    <source>
        <dbReference type="Proteomes" id="UP000694569"/>
    </source>
</evidence>
<feature type="domain" description="Paraneoplastic antigen Ma-like C-terminal" evidence="2">
    <location>
        <begin position="146"/>
        <end position="295"/>
    </location>
</feature>
<feature type="region of interest" description="Disordered" evidence="1">
    <location>
        <begin position="426"/>
        <end position="449"/>
    </location>
</feature>
<reference evidence="3" key="2">
    <citation type="submission" date="2025-09" db="UniProtKB">
        <authorList>
            <consortium name="Ensembl"/>
        </authorList>
    </citation>
    <scope>IDENTIFICATION</scope>
</reference>
<keyword evidence="4" id="KW-1185">Reference proteome</keyword>
<dbReference type="Pfam" id="PF14893">
    <property type="entry name" value="PNMA"/>
    <property type="match status" value="1"/>
</dbReference>
<reference evidence="3" key="1">
    <citation type="submission" date="2025-08" db="UniProtKB">
        <authorList>
            <consortium name="Ensembl"/>
        </authorList>
    </citation>
    <scope>IDENTIFICATION</scope>
</reference>
<name>A0A8C5PJA7_9ANUR</name>